<dbReference type="EMBL" id="CACRSN010000011">
    <property type="protein sequence ID" value="VYT20746.1"/>
    <property type="molecule type" value="Genomic_DNA"/>
</dbReference>
<gene>
    <name evidence="6" type="primary">rafA_2</name>
    <name evidence="6" type="ORF">BBLFYP81_02074</name>
</gene>
<dbReference type="RefSeq" id="WP_258900721.1">
    <property type="nucleotide sequence ID" value="NZ_CACRSN010000011.1"/>
</dbReference>
<dbReference type="GO" id="GO:0004557">
    <property type="term" value="F:alpha-galactosidase activity"/>
    <property type="evidence" value="ECO:0007669"/>
    <property type="project" value="UniProtKB-EC"/>
</dbReference>
<dbReference type="CDD" id="cd14791">
    <property type="entry name" value="GH36"/>
    <property type="match status" value="1"/>
</dbReference>
<feature type="domain" description="Glycosyl hydrolase family 36 N-terminal" evidence="5">
    <location>
        <begin position="94"/>
        <end position="262"/>
    </location>
</feature>
<dbReference type="PANTHER" id="PTHR43053:SF3">
    <property type="entry name" value="ALPHA-GALACTOSIDASE C-RELATED"/>
    <property type="match status" value="1"/>
</dbReference>
<evidence type="ECO:0000256" key="3">
    <source>
        <dbReference type="ARBA" id="ARBA00022801"/>
    </source>
</evidence>
<evidence type="ECO:0000256" key="1">
    <source>
        <dbReference type="ARBA" id="ARBA00001255"/>
    </source>
</evidence>
<dbReference type="InterPro" id="IPR050985">
    <property type="entry name" value="Alpha-glycosidase_related"/>
</dbReference>
<dbReference type="InterPro" id="IPR038417">
    <property type="entry name" value="Alpga-gal_N_sf"/>
</dbReference>
<dbReference type="InterPro" id="IPR002252">
    <property type="entry name" value="Glyco_hydro_36"/>
</dbReference>
<comment type="catalytic activity">
    <reaction evidence="1">
        <text>Hydrolysis of terminal, non-reducing alpha-D-galactose residues in alpha-D-galactosides, including galactose oligosaccharides, galactomannans and galactolipids.</text>
        <dbReference type="EC" id="3.2.1.22"/>
    </reaction>
</comment>
<evidence type="ECO:0000259" key="5">
    <source>
        <dbReference type="Pfam" id="PF16875"/>
    </source>
</evidence>
<organism evidence="6">
    <name type="scientific">Bifidobacterium breve</name>
    <dbReference type="NCBI Taxonomy" id="1685"/>
    <lineage>
        <taxon>Bacteria</taxon>
        <taxon>Bacillati</taxon>
        <taxon>Actinomycetota</taxon>
        <taxon>Actinomycetes</taxon>
        <taxon>Bifidobacteriales</taxon>
        <taxon>Bifidobacteriaceae</taxon>
        <taxon>Bifidobacterium</taxon>
    </lineage>
</organism>
<reference evidence="6" key="1">
    <citation type="submission" date="2019-11" db="EMBL/GenBank/DDBJ databases">
        <authorList>
            <person name="Feng L."/>
        </authorList>
    </citation>
    <scope>NUCLEOTIDE SEQUENCE</scope>
    <source>
        <strain evidence="6">BbreveLFYP81</strain>
    </source>
</reference>
<keyword evidence="4 6" id="KW-0326">Glycosidase</keyword>
<dbReference type="SUPFAM" id="SSF51445">
    <property type="entry name" value="(Trans)glycosidases"/>
    <property type="match status" value="1"/>
</dbReference>
<accession>A0A6N2V101</accession>
<evidence type="ECO:0000313" key="6">
    <source>
        <dbReference type="EMBL" id="VYT20746.1"/>
    </source>
</evidence>
<dbReference type="EC" id="3.2.1.22" evidence="2"/>
<proteinExistence type="predicted"/>
<name>A0A6N2V101_BIFBR</name>
<dbReference type="AlphaFoldDB" id="A0A6N2V101"/>
<dbReference type="InterPro" id="IPR000111">
    <property type="entry name" value="Glyco_hydro_27/36_CS"/>
</dbReference>
<dbReference type="FunFam" id="3.20.20.70:FF:000118">
    <property type="entry name" value="Alpha-galactosidase"/>
    <property type="match status" value="1"/>
</dbReference>
<dbReference type="PRINTS" id="PR00743">
    <property type="entry name" value="GLHYDRLASE36"/>
</dbReference>
<sequence>MLFPSQTLDSNADETTVIALADSAAEEPLPIALGIYAAADPLVLQTPITPNPRSLRIGDPSLRLLPLLGDPSRGSFARPGLKGYRTVPNNTDIGHDWSARFTLTAAPVIQGNVLTISAEDRAAGLGLTTEIESLIGGSLRIRHTVTNLTVGTYALESLEVRIPLADNQTEIMDFTGRHENERQPQRHGVADGTWLREGRRGKPSFEGSMIIAGTAGFDFDSGSVVAVQPAWSGNSVLAVDRTCEDAAAICAGELLLPGEIMLERGERYSTPWIMITASEHGLDGVAHSLHAWQRSLPAHPDVQPITLNVWEAVYMDHDFNTLSEIARRAAAIGVERYVLDDGWFHDRRDDHAGLGDWWVDPQVWPDGLGPLIGLVHNLGMQFGLWFEPEMVNPDSDLFREHPDWVMQTGGRLPIQQRNQYVLDLTNPDAFNHVLNAMSRVFEEYAIDYVKWDHNRDLADAGSAARGGAPAVHEQTLAFHRLLDTLHERFPHVQWESCASGGGRIDMGVVEHVSRVWTSDMTDALSRQRIQRWTVQTMAPEYMGAHISAPTSHQSHRTYSLAFRAATAVFYGFGIEWNILQASDDDMRELKTWVIWYKSNRELLHSGRVVRLDIADPAVYGYGVIARDRSQAVIAHAQIEESSSNRGIWLRVPGLQREAEYALSWTGPVPAEAALETLDSSGPIGANGTISGEMLERVGVWIPRCRPETIRLIAVKRV</sequence>
<dbReference type="PROSITE" id="PS00512">
    <property type="entry name" value="ALPHA_GALACTOSIDASE"/>
    <property type="match status" value="1"/>
</dbReference>
<dbReference type="InterPro" id="IPR013785">
    <property type="entry name" value="Aldolase_TIM"/>
</dbReference>
<protein>
    <recommendedName>
        <fullName evidence="2">alpha-galactosidase</fullName>
        <ecNumber evidence="2">3.2.1.22</ecNumber>
    </recommendedName>
</protein>
<dbReference type="PANTHER" id="PTHR43053">
    <property type="entry name" value="GLYCOSIDASE FAMILY 31"/>
    <property type="match status" value="1"/>
</dbReference>
<keyword evidence="3 6" id="KW-0378">Hydrolase</keyword>
<dbReference type="Pfam" id="PF16875">
    <property type="entry name" value="Glyco_hydro_36N"/>
    <property type="match status" value="1"/>
</dbReference>
<dbReference type="Gene3D" id="3.20.20.70">
    <property type="entry name" value="Aldolase class I"/>
    <property type="match status" value="1"/>
</dbReference>
<evidence type="ECO:0000256" key="2">
    <source>
        <dbReference type="ARBA" id="ARBA00012755"/>
    </source>
</evidence>
<dbReference type="Pfam" id="PF02065">
    <property type="entry name" value="Melibiase"/>
    <property type="match status" value="1"/>
</dbReference>
<dbReference type="InterPro" id="IPR031704">
    <property type="entry name" value="Glyco_hydro_36_N"/>
</dbReference>
<dbReference type="GO" id="GO:0016052">
    <property type="term" value="P:carbohydrate catabolic process"/>
    <property type="evidence" value="ECO:0007669"/>
    <property type="project" value="InterPro"/>
</dbReference>
<dbReference type="InterPro" id="IPR017853">
    <property type="entry name" value="GH"/>
</dbReference>
<evidence type="ECO:0000256" key="4">
    <source>
        <dbReference type="ARBA" id="ARBA00023295"/>
    </source>
</evidence>
<dbReference type="Gene3D" id="2.70.98.60">
    <property type="entry name" value="alpha-galactosidase from lactobacil brevis"/>
    <property type="match status" value="1"/>
</dbReference>